<keyword evidence="1" id="KW-0472">Membrane</keyword>
<dbReference type="AlphaFoldDB" id="A0A502L0A2"/>
<evidence type="ECO:0000256" key="1">
    <source>
        <dbReference type="SAM" id="Phobius"/>
    </source>
</evidence>
<keyword evidence="3" id="KW-1185">Reference proteome</keyword>
<comment type="caution">
    <text evidence="2">The sequence shown here is derived from an EMBL/GenBank/DDBJ whole genome shotgun (WGS) entry which is preliminary data.</text>
</comment>
<protein>
    <submittedName>
        <fullName evidence="2">DUF4381 domain-containing protein</fullName>
    </submittedName>
</protein>
<dbReference type="RefSeq" id="WP_140602916.1">
    <property type="nucleotide sequence ID" value="NZ_SAWY01000018.1"/>
</dbReference>
<dbReference type="InterPro" id="IPR025489">
    <property type="entry name" value="DUF4381"/>
</dbReference>
<name>A0A502L0A2_9GAMM</name>
<gene>
    <name evidence="2" type="ORF">EPA86_08020</name>
</gene>
<dbReference type="EMBL" id="SAWY01000018">
    <property type="protein sequence ID" value="TPH15905.1"/>
    <property type="molecule type" value="Genomic_DNA"/>
</dbReference>
<proteinExistence type="predicted"/>
<accession>A0A502L0A2</accession>
<reference evidence="2 3" key="1">
    <citation type="submission" date="2019-01" db="EMBL/GenBank/DDBJ databases">
        <title>Litorilituus lipolytica sp. nov., isolated from intertidal sand of the Yellow Sea in China.</title>
        <authorList>
            <person name="Liu A."/>
        </authorList>
    </citation>
    <scope>NUCLEOTIDE SEQUENCE [LARGE SCALE GENOMIC DNA]</scope>
    <source>
        <strain evidence="2 3">RZ04</strain>
    </source>
</reference>
<sequence length="173" mass="20747">MSIIRTFIPTVQFEQPWGNYLLDKLVETTAPEAISWLPQTLGWKIIFTALIFYTCYKAYLAYKKYKRNVYRRNALAWIKHYQTDEEWFYRQLPSLLRKTAITAFDRAHVTSLMGNDWEKWLDAQCKQSEFSSRCSTQLHQLAFSPDFNLTPQEKIVLVQQISTWIKFHRRQHD</sequence>
<feature type="transmembrane region" description="Helical" evidence="1">
    <location>
        <begin position="41"/>
        <end position="62"/>
    </location>
</feature>
<dbReference type="Pfam" id="PF14316">
    <property type="entry name" value="DUF4381"/>
    <property type="match status" value="1"/>
</dbReference>
<keyword evidence="1" id="KW-0812">Transmembrane</keyword>
<organism evidence="2 3">
    <name type="scientific">Litorilituus lipolyticus</name>
    <dbReference type="NCBI Taxonomy" id="2491017"/>
    <lineage>
        <taxon>Bacteria</taxon>
        <taxon>Pseudomonadati</taxon>
        <taxon>Pseudomonadota</taxon>
        <taxon>Gammaproteobacteria</taxon>
        <taxon>Alteromonadales</taxon>
        <taxon>Colwelliaceae</taxon>
        <taxon>Litorilituus</taxon>
    </lineage>
</organism>
<keyword evidence="1" id="KW-1133">Transmembrane helix</keyword>
<evidence type="ECO:0000313" key="2">
    <source>
        <dbReference type="EMBL" id="TPH15905.1"/>
    </source>
</evidence>
<evidence type="ECO:0000313" key="3">
    <source>
        <dbReference type="Proteomes" id="UP000315303"/>
    </source>
</evidence>
<dbReference type="Proteomes" id="UP000315303">
    <property type="component" value="Unassembled WGS sequence"/>
</dbReference>
<dbReference type="OrthoDB" id="6398942at2"/>